<dbReference type="GeneID" id="5011481"/>
<proteinExistence type="predicted"/>
<protein>
    <submittedName>
        <fullName evidence="1">Uncharacterized protein</fullName>
    </submittedName>
</protein>
<keyword evidence="2" id="KW-1185">Reference proteome</keyword>
<reference evidence="1 2" key="1">
    <citation type="journal article" date="2006" name="Nature">
        <title>Global trends of whole-genome duplications revealed by the ciliate Paramecium tetraurelia.</title>
        <authorList>
            <consortium name="Genoscope"/>
            <person name="Aury J.-M."/>
            <person name="Jaillon O."/>
            <person name="Duret L."/>
            <person name="Noel B."/>
            <person name="Jubin C."/>
            <person name="Porcel B.M."/>
            <person name="Segurens B."/>
            <person name="Daubin V."/>
            <person name="Anthouard V."/>
            <person name="Aiach N."/>
            <person name="Arnaiz O."/>
            <person name="Billaut A."/>
            <person name="Beisson J."/>
            <person name="Blanc I."/>
            <person name="Bouhouche K."/>
            <person name="Camara F."/>
            <person name="Duharcourt S."/>
            <person name="Guigo R."/>
            <person name="Gogendeau D."/>
            <person name="Katinka M."/>
            <person name="Keller A.-M."/>
            <person name="Kissmehl R."/>
            <person name="Klotz C."/>
            <person name="Koll F."/>
            <person name="Le Moue A."/>
            <person name="Lepere C."/>
            <person name="Malinsky S."/>
            <person name="Nowacki M."/>
            <person name="Nowak J.K."/>
            <person name="Plattner H."/>
            <person name="Poulain J."/>
            <person name="Ruiz F."/>
            <person name="Serrano V."/>
            <person name="Zagulski M."/>
            <person name="Dessen P."/>
            <person name="Betermier M."/>
            <person name="Weissenbach J."/>
            <person name="Scarpelli C."/>
            <person name="Schachter V."/>
            <person name="Sperling L."/>
            <person name="Meyer E."/>
            <person name="Cohen J."/>
            <person name="Wincker P."/>
        </authorList>
    </citation>
    <scope>NUCLEOTIDE SEQUENCE [LARGE SCALE GENOMIC DNA]</scope>
    <source>
        <strain evidence="1 2">Stock d4-2</strain>
    </source>
</reference>
<name>A0BID2_PARTE</name>
<organism evidence="1 2">
    <name type="scientific">Paramecium tetraurelia</name>
    <dbReference type="NCBI Taxonomy" id="5888"/>
    <lineage>
        <taxon>Eukaryota</taxon>
        <taxon>Sar</taxon>
        <taxon>Alveolata</taxon>
        <taxon>Ciliophora</taxon>
        <taxon>Intramacronucleata</taxon>
        <taxon>Oligohymenophorea</taxon>
        <taxon>Peniculida</taxon>
        <taxon>Parameciidae</taxon>
        <taxon>Paramecium</taxon>
    </lineage>
</organism>
<sequence length="235" mass="27779">MQSWSWLIQPLLQTRSQEDKKEVVIKQIHKKQLQPFFNRCSETKSQYLSSVIISTFTHIIKQQTNIIQLLNFANRQCANQQSVDILQIIKQQGSLLENTVIIYVLQIGEALKYRLFTEISNLPISQSIKESQTSRFFLTLQSIKTDFELKKDNSRLDLHLYIYKETLLKNEYNHKTNFGPLVYCFLKQFLVCTHMYSKRILPIYLMEMDDLVRKLQKISKGLYLDVQTSVLRSFN</sequence>
<evidence type="ECO:0000313" key="2">
    <source>
        <dbReference type="Proteomes" id="UP000000600"/>
    </source>
</evidence>
<dbReference type="KEGG" id="ptm:GSPATT00004671001"/>
<dbReference type="HOGENOM" id="CLU_1182117_0_0_1"/>
<dbReference type="AlphaFoldDB" id="A0BID2"/>
<dbReference type="EMBL" id="CT867997">
    <property type="protein sequence ID" value="CAK58299.1"/>
    <property type="molecule type" value="Genomic_DNA"/>
</dbReference>
<dbReference type="InParanoid" id="A0BID2"/>
<dbReference type="Proteomes" id="UP000000600">
    <property type="component" value="Unassembled WGS sequence"/>
</dbReference>
<accession>A0BID2</accession>
<gene>
    <name evidence="1" type="ORF">GSPATT00004671001</name>
</gene>
<evidence type="ECO:0000313" key="1">
    <source>
        <dbReference type="EMBL" id="CAK58299.1"/>
    </source>
</evidence>
<dbReference type="RefSeq" id="XP_001425697.1">
    <property type="nucleotide sequence ID" value="XM_001425660.1"/>
</dbReference>